<evidence type="ECO:0000259" key="3">
    <source>
        <dbReference type="PROSITE" id="PS50041"/>
    </source>
</evidence>
<evidence type="ECO:0000313" key="4">
    <source>
        <dbReference type="EMBL" id="CAJ0564052.1"/>
    </source>
</evidence>
<reference evidence="5" key="1">
    <citation type="submission" date="2023-06" db="EMBL/GenBank/DDBJ databases">
        <authorList>
            <person name="Delattre M."/>
        </authorList>
    </citation>
    <scope>NUCLEOTIDE SEQUENCE</scope>
    <source>
        <strain evidence="5">AF72</strain>
    </source>
</reference>
<sequence>MTRWLQLVVFGLVAELARAQCPNNYFYVAPLQSCVSFNTGGSTSLFADAEAACQKAGGHLASIHNVFENSLVASYAQARITTKKFFIGLSRKTQQTQDWGWTDASIYDYRAWSNGTTPAGNGLCAVVDVTTQQWEDVDCTQEYDYACSVKFGCPDGWQLFNYTNTCYYKGNGGNFQDSQKYCQGVRNGNLASIHSIEEQNFISSLVWSRCGTGPHGQKLGETLLGGIYNKGQGVQWTDGTPEDFTYGWCEHTGAHGSTVVMAAHQRGSGCGACHDSSWFISNEPPTNNGHNYEAFVCKTDPYGH</sequence>
<feature type="domain" description="C-type lectin" evidence="3">
    <location>
        <begin position="34"/>
        <end position="148"/>
    </location>
</feature>
<dbReference type="PROSITE" id="PS50041">
    <property type="entry name" value="C_TYPE_LECTIN_2"/>
    <property type="match status" value="2"/>
</dbReference>
<evidence type="ECO:0000256" key="2">
    <source>
        <dbReference type="SAM" id="SignalP"/>
    </source>
</evidence>
<dbReference type="PANTHER" id="PTHR22803">
    <property type="entry name" value="MANNOSE, PHOSPHOLIPASE, LECTIN RECEPTOR RELATED"/>
    <property type="match status" value="1"/>
</dbReference>
<name>A0AA36CNV5_9BILA</name>
<dbReference type="Gene3D" id="3.10.100.10">
    <property type="entry name" value="Mannose-Binding Protein A, subunit A"/>
    <property type="match status" value="2"/>
</dbReference>
<dbReference type="Proteomes" id="UP001177023">
    <property type="component" value="Unassembled WGS sequence"/>
</dbReference>
<dbReference type="InterPro" id="IPR050111">
    <property type="entry name" value="C-type_lectin/snaclec_domain"/>
</dbReference>
<dbReference type="Pfam" id="PF00059">
    <property type="entry name" value="Lectin_C"/>
    <property type="match status" value="2"/>
</dbReference>
<feature type="signal peptide" evidence="2">
    <location>
        <begin position="1"/>
        <end position="19"/>
    </location>
</feature>
<dbReference type="InterPro" id="IPR001304">
    <property type="entry name" value="C-type_lectin-like"/>
</dbReference>
<dbReference type="InterPro" id="IPR018378">
    <property type="entry name" value="C-type_lectin_CS"/>
</dbReference>
<accession>A0AA36CNV5</accession>
<gene>
    <name evidence="5" type="ORF">MSPICULIGERA_LOCUS10941</name>
    <name evidence="4" type="ORF">MSPICULIGERA_LOCUS2748</name>
</gene>
<comment type="caution">
    <text evidence="5">The sequence shown here is derived from an EMBL/GenBank/DDBJ whole genome shotgun (WGS) entry which is preliminary data.</text>
</comment>
<keyword evidence="2" id="KW-0732">Signal</keyword>
<dbReference type="PROSITE" id="PS00615">
    <property type="entry name" value="C_TYPE_LECTIN_1"/>
    <property type="match status" value="1"/>
</dbReference>
<dbReference type="InterPro" id="IPR016187">
    <property type="entry name" value="CTDL_fold"/>
</dbReference>
<dbReference type="SUPFAM" id="SSF56436">
    <property type="entry name" value="C-type lectin-like"/>
    <property type="match status" value="2"/>
</dbReference>
<dbReference type="InterPro" id="IPR016186">
    <property type="entry name" value="C-type_lectin-like/link_sf"/>
</dbReference>
<dbReference type="EMBL" id="CATQJA010000790">
    <property type="protein sequence ID" value="CAJ0564052.1"/>
    <property type="molecule type" value="Genomic_DNA"/>
</dbReference>
<dbReference type="SMART" id="SM00034">
    <property type="entry name" value="CLECT"/>
    <property type="match status" value="2"/>
</dbReference>
<dbReference type="EMBL" id="CATQJA010002600">
    <property type="protein sequence ID" value="CAJ0572557.1"/>
    <property type="molecule type" value="Genomic_DNA"/>
</dbReference>
<proteinExistence type="predicted"/>
<keyword evidence="6" id="KW-1185">Reference proteome</keyword>
<dbReference type="AlphaFoldDB" id="A0AA36CNV5"/>
<organism evidence="5 6">
    <name type="scientific">Mesorhabditis spiculigera</name>
    <dbReference type="NCBI Taxonomy" id="96644"/>
    <lineage>
        <taxon>Eukaryota</taxon>
        <taxon>Metazoa</taxon>
        <taxon>Ecdysozoa</taxon>
        <taxon>Nematoda</taxon>
        <taxon>Chromadorea</taxon>
        <taxon>Rhabditida</taxon>
        <taxon>Rhabditina</taxon>
        <taxon>Rhabditomorpha</taxon>
        <taxon>Rhabditoidea</taxon>
        <taxon>Rhabditidae</taxon>
        <taxon>Mesorhabditinae</taxon>
        <taxon>Mesorhabditis</taxon>
    </lineage>
</organism>
<evidence type="ECO:0000313" key="5">
    <source>
        <dbReference type="EMBL" id="CAJ0572557.1"/>
    </source>
</evidence>
<evidence type="ECO:0000313" key="6">
    <source>
        <dbReference type="Proteomes" id="UP001177023"/>
    </source>
</evidence>
<evidence type="ECO:0000256" key="1">
    <source>
        <dbReference type="ARBA" id="ARBA00023157"/>
    </source>
</evidence>
<feature type="domain" description="C-type lectin" evidence="3">
    <location>
        <begin position="162"/>
        <end position="278"/>
    </location>
</feature>
<feature type="non-terminal residue" evidence="5">
    <location>
        <position position="304"/>
    </location>
</feature>
<keyword evidence="1" id="KW-1015">Disulfide bond</keyword>
<feature type="chain" id="PRO_5041630167" description="C-type lectin domain-containing protein" evidence="2">
    <location>
        <begin position="20"/>
        <end position="304"/>
    </location>
</feature>
<protein>
    <recommendedName>
        <fullName evidence="3">C-type lectin domain-containing protein</fullName>
    </recommendedName>
</protein>